<evidence type="ECO:0000256" key="4">
    <source>
        <dbReference type="ARBA" id="ARBA00023136"/>
    </source>
</evidence>
<sequence length="536" mass="59799">MSLVDIRVDLPSYSQTFTVRVPLSSSVSRLKQEIHHICPGQPRPDGQRLIWRGRVLSDDENIDNLWTADPRIVHLAVHPSAWSSLPPDIPHLPSQPSSLGQNNTFIRPLYAPPPNYAAHTRLTSTSLQPGFINHAGSANLRNPLAFVHYIHHKALYSLSSAIPPPVELPDNFPEHRLSAIEALERNGWSWPSFLDDEFPTPSEGGLVYDVILMEGQPYLQLSPASDGAIPTPLQEHALRILSSTFSILSMSTSNPPVVRGLHTQSVPIPPHVNQLLQQLGMPPLRAAGNNAIPANQHGQLLAELREIPIRPLIAPLMMLLFRTLLLLYFFAPARKPIFGVLILGWMLYEIWQPIRNGLRNGWGRRQENGQRQENNGRPAPAVGQPNVPQGPGPRLPGHPGPVAAEAQAAQLFDTLANLNLDDEQRSLNSNLNGPPPEPTLGHKIITFLCLFVTTLHPAIWNRRRVVLRRREGVVRTEANVRNAPPPAPDSDSNESPVETEAARRRELLVAQYGRYPRWIQRYMDRVVAEEWVDDSD</sequence>
<reference evidence="8" key="1">
    <citation type="submission" date="2020-11" db="EMBL/GenBank/DDBJ databases">
        <authorList>
            <consortium name="DOE Joint Genome Institute"/>
            <person name="Ahrendt S."/>
            <person name="Riley R."/>
            <person name="Andreopoulos W."/>
            <person name="Labutti K."/>
            <person name="Pangilinan J."/>
            <person name="Ruiz-Duenas F.J."/>
            <person name="Barrasa J.M."/>
            <person name="Sanchez-Garcia M."/>
            <person name="Camarero S."/>
            <person name="Miyauchi S."/>
            <person name="Serrano A."/>
            <person name="Linde D."/>
            <person name="Babiker R."/>
            <person name="Drula E."/>
            <person name="Ayuso-Fernandez I."/>
            <person name="Pacheco R."/>
            <person name="Padilla G."/>
            <person name="Ferreira P."/>
            <person name="Barriuso J."/>
            <person name="Kellner H."/>
            <person name="Castanera R."/>
            <person name="Alfaro M."/>
            <person name="Ramirez L."/>
            <person name="Pisabarro A.G."/>
            <person name="Kuo A."/>
            <person name="Tritt A."/>
            <person name="Lipzen A."/>
            <person name="He G."/>
            <person name="Yan M."/>
            <person name="Ng V."/>
            <person name="Cullen D."/>
            <person name="Martin F."/>
            <person name="Rosso M.-N."/>
            <person name="Henrissat B."/>
            <person name="Hibbett D."/>
            <person name="Martinez A.T."/>
            <person name="Grigoriev I.V."/>
        </authorList>
    </citation>
    <scope>NUCLEOTIDE SEQUENCE</scope>
    <source>
        <strain evidence="8">CIRM-BRFM 674</strain>
    </source>
</reference>
<dbReference type="GO" id="GO:0030968">
    <property type="term" value="P:endoplasmic reticulum unfolded protein response"/>
    <property type="evidence" value="ECO:0007669"/>
    <property type="project" value="TreeGrafter"/>
</dbReference>
<keyword evidence="4 6" id="KW-0472">Membrane</keyword>
<protein>
    <recommendedName>
        <fullName evidence="7">Ubiquitin-like domain-containing protein</fullName>
    </recommendedName>
</protein>
<dbReference type="InterPro" id="IPR039751">
    <property type="entry name" value="HERPUD1/2"/>
</dbReference>
<name>A0A9P6D5E4_9AGAR</name>
<dbReference type="Proteomes" id="UP000807469">
    <property type="component" value="Unassembled WGS sequence"/>
</dbReference>
<evidence type="ECO:0000313" key="9">
    <source>
        <dbReference type="Proteomes" id="UP000807469"/>
    </source>
</evidence>
<feature type="domain" description="Ubiquitin-like" evidence="7">
    <location>
        <begin position="4"/>
        <end position="77"/>
    </location>
</feature>
<proteinExistence type="predicted"/>
<keyword evidence="9" id="KW-1185">Reference proteome</keyword>
<dbReference type="InterPro" id="IPR000626">
    <property type="entry name" value="Ubiquitin-like_dom"/>
</dbReference>
<dbReference type="EMBL" id="MU155148">
    <property type="protein sequence ID" value="KAF9483955.1"/>
    <property type="molecule type" value="Genomic_DNA"/>
</dbReference>
<gene>
    <name evidence="8" type="ORF">BDN70DRAFT_873083</name>
</gene>
<feature type="region of interest" description="Disordered" evidence="5">
    <location>
        <begin position="362"/>
        <end position="401"/>
    </location>
</feature>
<dbReference type="GO" id="GO:0016020">
    <property type="term" value="C:membrane"/>
    <property type="evidence" value="ECO:0007669"/>
    <property type="project" value="UniProtKB-SubCell"/>
</dbReference>
<accession>A0A9P6D5E4</accession>
<evidence type="ECO:0000256" key="5">
    <source>
        <dbReference type="SAM" id="MobiDB-lite"/>
    </source>
</evidence>
<dbReference type="InterPro" id="IPR029071">
    <property type="entry name" value="Ubiquitin-like_domsf"/>
</dbReference>
<dbReference type="PROSITE" id="PS50053">
    <property type="entry name" value="UBIQUITIN_2"/>
    <property type="match status" value="1"/>
</dbReference>
<dbReference type="PANTHER" id="PTHR12943">
    <property type="entry name" value="HOMOCYSTEINE-RESPONSIVE ENDOPLASMIC RETICULUM-RESIDENT UNIQUITIN-LIKE DOMAIN HERPUD PROTEIN FAMILY MEMBER"/>
    <property type="match status" value="1"/>
</dbReference>
<evidence type="ECO:0000256" key="6">
    <source>
        <dbReference type="SAM" id="Phobius"/>
    </source>
</evidence>
<evidence type="ECO:0000256" key="1">
    <source>
        <dbReference type="ARBA" id="ARBA00004370"/>
    </source>
</evidence>
<feature type="transmembrane region" description="Helical" evidence="6">
    <location>
        <begin position="337"/>
        <end position="354"/>
    </location>
</feature>
<feature type="region of interest" description="Disordered" evidence="5">
    <location>
        <begin position="477"/>
        <end position="502"/>
    </location>
</feature>
<dbReference type="PANTHER" id="PTHR12943:SF27">
    <property type="entry name" value="HOMOCYSTEINE-INDUCED ENDOPLASMIC RETICULUM PROTEIN, ISOFORM A"/>
    <property type="match status" value="1"/>
</dbReference>
<feature type="transmembrane region" description="Helical" evidence="6">
    <location>
        <begin position="312"/>
        <end position="330"/>
    </location>
</feature>
<organism evidence="8 9">
    <name type="scientific">Pholiota conissans</name>
    <dbReference type="NCBI Taxonomy" id="109636"/>
    <lineage>
        <taxon>Eukaryota</taxon>
        <taxon>Fungi</taxon>
        <taxon>Dikarya</taxon>
        <taxon>Basidiomycota</taxon>
        <taxon>Agaricomycotina</taxon>
        <taxon>Agaricomycetes</taxon>
        <taxon>Agaricomycetidae</taxon>
        <taxon>Agaricales</taxon>
        <taxon>Agaricineae</taxon>
        <taxon>Strophariaceae</taxon>
        <taxon>Pholiota</taxon>
    </lineage>
</organism>
<comment type="caution">
    <text evidence="8">The sequence shown here is derived from an EMBL/GenBank/DDBJ whole genome shotgun (WGS) entry which is preliminary data.</text>
</comment>
<keyword evidence="2 6" id="KW-0812">Transmembrane</keyword>
<dbReference type="OrthoDB" id="21589at2759"/>
<dbReference type="Gene3D" id="3.10.20.90">
    <property type="entry name" value="Phosphatidylinositol 3-kinase Catalytic Subunit, Chain A, domain 1"/>
    <property type="match status" value="1"/>
</dbReference>
<comment type="subcellular location">
    <subcellularLocation>
        <location evidence="1">Membrane</location>
    </subcellularLocation>
</comment>
<dbReference type="SUPFAM" id="SSF54236">
    <property type="entry name" value="Ubiquitin-like"/>
    <property type="match status" value="1"/>
</dbReference>
<keyword evidence="3 6" id="KW-1133">Transmembrane helix</keyword>
<feature type="transmembrane region" description="Helical" evidence="6">
    <location>
        <begin position="440"/>
        <end position="460"/>
    </location>
</feature>
<evidence type="ECO:0000256" key="3">
    <source>
        <dbReference type="ARBA" id="ARBA00022989"/>
    </source>
</evidence>
<dbReference type="AlphaFoldDB" id="A0A9P6D5E4"/>
<feature type="compositionally biased region" description="Pro residues" evidence="5">
    <location>
        <begin position="388"/>
        <end position="399"/>
    </location>
</feature>
<evidence type="ECO:0000259" key="7">
    <source>
        <dbReference type="PROSITE" id="PS50053"/>
    </source>
</evidence>
<evidence type="ECO:0000256" key="2">
    <source>
        <dbReference type="ARBA" id="ARBA00022692"/>
    </source>
</evidence>
<dbReference type="Pfam" id="PF00240">
    <property type="entry name" value="ubiquitin"/>
    <property type="match status" value="1"/>
</dbReference>
<evidence type="ECO:0000313" key="8">
    <source>
        <dbReference type="EMBL" id="KAF9483955.1"/>
    </source>
</evidence>